<dbReference type="PANTHER" id="PTHR37302">
    <property type="entry name" value="SLR1116 PROTEIN"/>
    <property type="match status" value="1"/>
</dbReference>
<dbReference type="RefSeq" id="WP_205003334.1">
    <property type="nucleotide sequence ID" value="NZ_JAFBER010000008.1"/>
</dbReference>
<evidence type="ECO:0000313" key="3">
    <source>
        <dbReference type="EMBL" id="MBM7645398.1"/>
    </source>
</evidence>
<dbReference type="InterPro" id="IPR007837">
    <property type="entry name" value="DinB"/>
</dbReference>
<sequence length="169" mass="19866">MNVLMKQYNWVSSTREQLFRYCETLNPADYIKELGEFGGNSIRNLHVHVAECYQSWLGIFGLKKNITLVEPSSVNKVQEIRQIFNEINNLVYEFINKFEGNWDYILTGYVPWSHQEEGLTAMWLYTHTITHEFHHKGQIVSMGRQLGYIPLDTDLIAPSELKKFNIDLY</sequence>
<gene>
    <name evidence="3" type="ORF">JOD45_001609</name>
</gene>
<name>A0ABS2PZM9_9BACL</name>
<evidence type="ECO:0000256" key="2">
    <source>
        <dbReference type="ARBA" id="ARBA00022723"/>
    </source>
</evidence>
<dbReference type="PANTHER" id="PTHR37302:SF3">
    <property type="entry name" value="DAMAGE-INDUCIBLE PROTEIN DINB"/>
    <property type="match status" value="1"/>
</dbReference>
<proteinExistence type="inferred from homology"/>
<dbReference type="Pfam" id="PF05163">
    <property type="entry name" value="DinB"/>
    <property type="match status" value="1"/>
</dbReference>
<comment type="similarity">
    <text evidence="1">Belongs to the DinB family.</text>
</comment>
<accession>A0ABS2PZM9</accession>
<reference evidence="3 4" key="1">
    <citation type="submission" date="2021-01" db="EMBL/GenBank/DDBJ databases">
        <title>Genomic Encyclopedia of Type Strains, Phase IV (KMG-IV): sequencing the most valuable type-strain genomes for metagenomic binning, comparative biology and taxonomic classification.</title>
        <authorList>
            <person name="Goeker M."/>
        </authorList>
    </citation>
    <scope>NUCLEOTIDE SEQUENCE [LARGE SCALE GENOMIC DNA]</scope>
    <source>
        <strain evidence="3 4">DSM 28236</strain>
    </source>
</reference>
<dbReference type="SUPFAM" id="SSF109854">
    <property type="entry name" value="DinB/YfiT-like putative metalloenzymes"/>
    <property type="match status" value="1"/>
</dbReference>
<dbReference type="EMBL" id="JAFBER010000008">
    <property type="protein sequence ID" value="MBM7645398.1"/>
    <property type="molecule type" value="Genomic_DNA"/>
</dbReference>
<dbReference type="InterPro" id="IPR034660">
    <property type="entry name" value="DinB/YfiT-like"/>
</dbReference>
<evidence type="ECO:0000256" key="1">
    <source>
        <dbReference type="ARBA" id="ARBA00008635"/>
    </source>
</evidence>
<keyword evidence="4" id="KW-1185">Reference proteome</keyword>
<comment type="caution">
    <text evidence="3">The sequence shown here is derived from an EMBL/GenBank/DDBJ whole genome shotgun (WGS) entry which is preliminary data.</text>
</comment>
<keyword evidence="2" id="KW-0479">Metal-binding</keyword>
<organism evidence="3 4">
    <name type="scientific">Scopulibacillus daqui</name>
    <dbReference type="NCBI Taxonomy" id="1469162"/>
    <lineage>
        <taxon>Bacteria</taxon>
        <taxon>Bacillati</taxon>
        <taxon>Bacillota</taxon>
        <taxon>Bacilli</taxon>
        <taxon>Bacillales</taxon>
        <taxon>Sporolactobacillaceae</taxon>
        <taxon>Scopulibacillus</taxon>
    </lineage>
</organism>
<protein>
    <submittedName>
        <fullName evidence="3">Damage-inducible protein DinB</fullName>
    </submittedName>
</protein>
<evidence type="ECO:0000313" key="4">
    <source>
        <dbReference type="Proteomes" id="UP000808914"/>
    </source>
</evidence>
<dbReference type="Gene3D" id="1.20.120.450">
    <property type="entry name" value="dinb family like domain"/>
    <property type="match status" value="1"/>
</dbReference>
<dbReference type="Proteomes" id="UP000808914">
    <property type="component" value="Unassembled WGS sequence"/>
</dbReference>